<evidence type="ECO:0000313" key="4">
    <source>
        <dbReference type="Proteomes" id="UP000250369"/>
    </source>
</evidence>
<dbReference type="OrthoDB" id="2678624at2"/>
<keyword evidence="2" id="KW-0732">Signal</keyword>
<evidence type="ECO:0000313" key="3">
    <source>
        <dbReference type="EMBL" id="RAV21681.1"/>
    </source>
</evidence>
<dbReference type="EMBL" id="QMFB01000004">
    <property type="protein sequence ID" value="RAV21681.1"/>
    <property type="molecule type" value="Genomic_DNA"/>
</dbReference>
<name>A0A329MNZ4_9BACL</name>
<comment type="caution">
    <text evidence="3">The sequence shown here is derived from an EMBL/GenBank/DDBJ whole genome shotgun (WGS) entry which is preliminary data.</text>
</comment>
<accession>A0A329MNZ4</accession>
<protein>
    <submittedName>
        <fullName evidence="3">DUF4309 domain-containing protein</fullName>
    </submittedName>
</protein>
<sequence length="237" mass="25045">MSYRKSSCAPASVLVVLALMLTACQQGSPQAAAPTADNTPQGVHTDGNHTVEPQPSDSGAGQEQAVVTQPKTAQSLDNGTTVAANASASPKPESSANAKQEQAEANPYSAQNPTLMGLSLQMSKDKVTAAYGKPSDQFKMDDETEPLTVFDYDDFSVGFDNGNRLQFVDVSGSDVNPGLNGLRIGQKSSQAIEALGKPDTQTNYVLTYKSKTTVLKLDIDPKTTVIRSIKLFARADS</sequence>
<gene>
    <name evidence="3" type="ORF">DQG23_10550</name>
</gene>
<feature type="region of interest" description="Disordered" evidence="1">
    <location>
        <begin position="29"/>
        <end position="112"/>
    </location>
</feature>
<evidence type="ECO:0000256" key="2">
    <source>
        <dbReference type="SAM" id="SignalP"/>
    </source>
</evidence>
<feature type="signal peptide" evidence="2">
    <location>
        <begin position="1"/>
        <end position="31"/>
    </location>
</feature>
<dbReference type="RefSeq" id="WP_113030773.1">
    <property type="nucleotide sequence ID" value="NZ_QMFB01000004.1"/>
</dbReference>
<feature type="chain" id="PRO_5038794311" evidence="2">
    <location>
        <begin position="32"/>
        <end position="237"/>
    </location>
</feature>
<organism evidence="3 4">
    <name type="scientific">Paenibacillus contaminans</name>
    <dbReference type="NCBI Taxonomy" id="450362"/>
    <lineage>
        <taxon>Bacteria</taxon>
        <taxon>Bacillati</taxon>
        <taxon>Bacillota</taxon>
        <taxon>Bacilli</taxon>
        <taxon>Bacillales</taxon>
        <taxon>Paenibacillaceae</taxon>
        <taxon>Paenibacillus</taxon>
    </lineage>
</organism>
<keyword evidence="4" id="KW-1185">Reference proteome</keyword>
<reference evidence="3 4" key="1">
    <citation type="journal article" date="2009" name="Int. J. Syst. Evol. Microbiol.">
        <title>Paenibacillus contaminans sp. nov., isolated from a contaminated laboratory plate.</title>
        <authorList>
            <person name="Chou J.H."/>
            <person name="Lee J.H."/>
            <person name="Lin M.C."/>
            <person name="Chang P.S."/>
            <person name="Arun A.B."/>
            <person name="Young C.C."/>
            <person name="Chen W.M."/>
        </authorList>
    </citation>
    <scope>NUCLEOTIDE SEQUENCE [LARGE SCALE GENOMIC DNA]</scope>
    <source>
        <strain evidence="3 4">CKOBP-6</strain>
    </source>
</reference>
<proteinExistence type="predicted"/>
<feature type="compositionally biased region" description="Polar residues" evidence="1">
    <location>
        <begin position="51"/>
        <end position="100"/>
    </location>
</feature>
<evidence type="ECO:0000256" key="1">
    <source>
        <dbReference type="SAM" id="MobiDB-lite"/>
    </source>
</evidence>
<dbReference type="PROSITE" id="PS51257">
    <property type="entry name" value="PROKAR_LIPOPROTEIN"/>
    <property type="match status" value="1"/>
</dbReference>
<dbReference type="Proteomes" id="UP000250369">
    <property type="component" value="Unassembled WGS sequence"/>
</dbReference>
<dbReference type="AlphaFoldDB" id="A0A329MNZ4"/>